<dbReference type="InParanoid" id="G9MRV7"/>
<keyword evidence="3" id="KW-1185">Reference proteome</keyword>
<sequence>PELTPEEIKKDFDTFKAQFKASPCRKALHKIVLNFVLDSFNDGNFEPVDEAICLGIGSFDPPDGSWQLKKRAHTQLAAMLHMVKLLEKETCCEPISCIFQEPAFTSSDIAFLTAMGHKVVDSPIASDSVGAGTFFFGPHLYRDVYAMSLKGDLPAIWVGTGWDIWQDVIIGSLEEDEEPLLAIKEMEETYKRVPFPEVDKESTIFHGTSVYFR</sequence>
<dbReference type="Proteomes" id="UP000007115">
    <property type="component" value="Unassembled WGS sequence"/>
</dbReference>
<dbReference type="VEuPathDB" id="FungiDB:TRIVIDRAFT_119219"/>
<dbReference type="InterPro" id="IPR012942">
    <property type="entry name" value="SRR1-like"/>
</dbReference>
<dbReference type="RefSeq" id="XP_013957035.1">
    <property type="nucleotide sequence ID" value="XM_014101560.1"/>
</dbReference>
<dbReference type="PANTHER" id="PTHR42080:SF1">
    <property type="entry name" value="SRR1-LIKE DOMAIN-CONTAINING PROTEIN"/>
    <property type="match status" value="1"/>
</dbReference>
<reference evidence="2 3" key="1">
    <citation type="journal article" date="2011" name="Genome Biol.">
        <title>Comparative genome sequence analysis underscores mycoparasitism as the ancestral life style of Trichoderma.</title>
        <authorList>
            <person name="Kubicek C.P."/>
            <person name="Herrera-Estrella A."/>
            <person name="Seidl-Seiboth V."/>
            <person name="Martinez D.A."/>
            <person name="Druzhinina I.S."/>
            <person name="Thon M."/>
            <person name="Zeilinger S."/>
            <person name="Casas-Flores S."/>
            <person name="Horwitz B.A."/>
            <person name="Mukherjee P.K."/>
            <person name="Mukherjee M."/>
            <person name="Kredics L."/>
            <person name="Alcaraz L.D."/>
            <person name="Aerts A."/>
            <person name="Antal Z."/>
            <person name="Atanasova L."/>
            <person name="Cervantes-Badillo M.G."/>
            <person name="Challacombe J."/>
            <person name="Chertkov O."/>
            <person name="McCluskey K."/>
            <person name="Coulpier F."/>
            <person name="Deshpande N."/>
            <person name="von Doehren H."/>
            <person name="Ebbole D.J."/>
            <person name="Esquivel-Naranjo E.U."/>
            <person name="Fekete E."/>
            <person name="Flipphi M."/>
            <person name="Glaser F."/>
            <person name="Gomez-Rodriguez E.Y."/>
            <person name="Gruber S."/>
            <person name="Han C."/>
            <person name="Henrissat B."/>
            <person name="Hermosa R."/>
            <person name="Hernandez-Onate M."/>
            <person name="Karaffa L."/>
            <person name="Kosti I."/>
            <person name="Le Crom S."/>
            <person name="Lindquist E."/>
            <person name="Lucas S."/>
            <person name="Luebeck M."/>
            <person name="Luebeck P.S."/>
            <person name="Margeot A."/>
            <person name="Metz B."/>
            <person name="Misra M."/>
            <person name="Nevalainen H."/>
            <person name="Omann M."/>
            <person name="Packer N."/>
            <person name="Perrone G."/>
            <person name="Uresti-Rivera E.E."/>
            <person name="Salamov A."/>
            <person name="Schmoll M."/>
            <person name="Seiboth B."/>
            <person name="Shapiro H."/>
            <person name="Sukno S."/>
            <person name="Tamayo-Ramos J.A."/>
            <person name="Tisch D."/>
            <person name="Wiest A."/>
            <person name="Wilkinson H.H."/>
            <person name="Zhang M."/>
            <person name="Coutinho P.M."/>
            <person name="Kenerley C.M."/>
            <person name="Monte E."/>
            <person name="Baker S.E."/>
            <person name="Grigoriev I.V."/>
        </authorList>
    </citation>
    <scope>NUCLEOTIDE SEQUENCE [LARGE SCALE GENOMIC DNA]</scope>
    <source>
        <strain evidence="3">Gv29-8 / FGSC 10586</strain>
    </source>
</reference>
<dbReference type="EMBL" id="ABDF02000006">
    <property type="protein sequence ID" value="EHK22825.1"/>
    <property type="molecule type" value="Genomic_DNA"/>
</dbReference>
<proteinExistence type="predicted"/>
<accession>G9MRV7</accession>
<protein>
    <recommendedName>
        <fullName evidence="1">SRR1-like domain-containing protein</fullName>
    </recommendedName>
</protein>
<evidence type="ECO:0000259" key="1">
    <source>
        <dbReference type="Pfam" id="PF07985"/>
    </source>
</evidence>
<feature type="non-terminal residue" evidence="2">
    <location>
        <position position="1"/>
    </location>
</feature>
<comment type="caution">
    <text evidence="2">The sequence shown here is derived from an EMBL/GenBank/DDBJ whole genome shotgun (WGS) entry which is preliminary data.</text>
</comment>
<organism evidence="2 3">
    <name type="scientific">Hypocrea virens (strain Gv29-8 / FGSC 10586)</name>
    <name type="common">Gliocladium virens</name>
    <name type="synonym">Trichoderma virens</name>
    <dbReference type="NCBI Taxonomy" id="413071"/>
    <lineage>
        <taxon>Eukaryota</taxon>
        <taxon>Fungi</taxon>
        <taxon>Dikarya</taxon>
        <taxon>Ascomycota</taxon>
        <taxon>Pezizomycotina</taxon>
        <taxon>Sordariomycetes</taxon>
        <taxon>Hypocreomycetidae</taxon>
        <taxon>Hypocreales</taxon>
        <taxon>Hypocreaceae</taxon>
        <taxon>Trichoderma</taxon>
    </lineage>
</organism>
<dbReference type="OrthoDB" id="5318346at2759"/>
<dbReference type="Pfam" id="PF07985">
    <property type="entry name" value="SRR1"/>
    <property type="match status" value="1"/>
</dbReference>
<feature type="domain" description="SRR1-like" evidence="1">
    <location>
        <begin position="42"/>
        <end position="212"/>
    </location>
</feature>
<dbReference type="HOGENOM" id="CLU_048152_0_0_1"/>
<dbReference type="PANTHER" id="PTHR42080">
    <property type="entry name" value="SRR1 DOMAIN-CONTAINING PROTEIN"/>
    <property type="match status" value="1"/>
</dbReference>
<name>G9MRV7_HYPVG</name>
<dbReference type="AlphaFoldDB" id="G9MRV7"/>
<dbReference type="eggNOG" id="ENOG502SC31">
    <property type="taxonomic scope" value="Eukaryota"/>
</dbReference>
<evidence type="ECO:0000313" key="3">
    <source>
        <dbReference type="Proteomes" id="UP000007115"/>
    </source>
</evidence>
<gene>
    <name evidence="2" type="ORF">TRIVIDRAFT_119219</name>
</gene>
<feature type="non-terminal residue" evidence="2">
    <location>
        <position position="213"/>
    </location>
</feature>
<dbReference type="STRING" id="413071.G9MRV7"/>
<dbReference type="GeneID" id="25787121"/>
<evidence type="ECO:0000313" key="2">
    <source>
        <dbReference type="EMBL" id="EHK22825.1"/>
    </source>
</evidence>
<dbReference type="OMA" id="TTSIYWK"/>